<evidence type="ECO:0000313" key="2">
    <source>
        <dbReference type="EMBL" id="CAG7826499.1"/>
    </source>
</evidence>
<dbReference type="OrthoDB" id="2160638at2759"/>
<dbReference type="InterPro" id="IPR033453">
    <property type="entry name" value="Glyco_hydro_30_TIM-barrel"/>
</dbReference>
<dbReference type="EMBL" id="CAJVCH010539944">
    <property type="protein sequence ID" value="CAG7826499.1"/>
    <property type="molecule type" value="Genomic_DNA"/>
</dbReference>
<feature type="domain" description="Glycosyl hydrolase family 30 TIM-barrel" evidence="1">
    <location>
        <begin position="3"/>
        <end position="46"/>
    </location>
</feature>
<reference evidence="2" key="1">
    <citation type="submission" date="2021-06" db="EMBL/GenBank/DDBJ databases">
        <authorList>
            <person name="Hodson N. C."/>
            <person name="Mongue J. A."/>
            <person name="Jaron S. K."/>
        </authorList>
    </citation>
    <scope>NUCLEOTIDE SEQUENCE</scope>
</reference>
<proteinExistence type="predicted"/>
<sequence length="65" mass="7328">LTSSKFNQTKIIIFDDQRPSIVIWARAVLRDPDAAKYISGIGLHWHGGLHRLKSFRGSNSSGFME</sequence>
<dbReference type="AlphaFoldDB" id="A0A8J2PKE7"/>
<feature type="non-terminal residue" evidence="2">
    <location>
        <position position="65"/>
    </location>
</feature>
<evidence type="ECO:0000313" key="3">
    <source>
        <dbReference type="Proteomes" id="UP000708208"/>
    </source>
</evidence>
<evidence type="ECO:0000259" key="1">
    <source>
        <dbReference type="Pfam" id="PF02055"/>
    </source>
</evidence>
<dbReference type="Proteomes" id="UP000708208">
    <property type="component" value="Unassembled WGS sequence"/>
</dbReference>
<organism evidence="2 3">
    <name type="scientific">Allacma fusca</name>
    <dbReference type="NCBI Taxonomy" id="39272"/>
    <lineage>
        <taxon>Eukaryota</taxon>
        <taxon>Metazoa</taxon>
        <taxon>Ecdysozoa</taxon>
        <taxon>Arthropoda</taxon>
        <taxon>Hexapoda</taxon>
        <taxon>Collembola</taxon>
        <taxon>Symphypleona</taxon>
        <taxon>Sminthuridae</taxon>
        <taxon>Allacma</taxon>
    </lineage>
</organism>
<keyword evidence="3" id="KW-1185">Reference proteome</keyword>
<accession>A0A8J2PKE7</accession>
<comment type="caution">
    <text evidence="2">The sequence shown here is derived from an EMBL/GenBank/DDBJ whole genome shotgun (WGS) entry which is preliminary data.</text>
</comment>
<dbReference type="Pfam" id="PF02055">
    <property type="entry name" value="Glyco_hydro_30"/>
    <property type="match status" value="1"/>
</dbReference>
<name>A0A8J2PKE7_9HEXA</name>
<gene>
    <name evidence="2" type="ORF">AFUS01_LOCUS36549</name>
</gene>
<protein>
    <recommendedName>
        <fullName evidence="1">Glycosyl hydrolase family 30 TIM-barrel domain-containing protein</fullName>
    </recommendedName>
</protein>